<evidence type="ECO:0000313" key="16">
    <source>
        <dbReference type="Proteomes" id="UP001327560"/>
    </source>
</evidence>
<keyword evidence="9 12" id="KW-1133">Transmembrane helix</keyword>
<feature type="domain" description="ABC transmembrane type-1" evidence="14">
    <location>
        <begin position="229"/>
        <end position="505"/>
    </location>
</feature>
<keyword evidence="10 12" id="KW-0472">Membrane</keyword>
<feature type="domain" description="ABC transporter" evidence="13">
    <location>
        <begin position="539"/>
        <end position="762"/>
    </location>
</feature>
<dbReference type="CDD" id="cd03250">
    <property type="entry name" value="ABCC_MRP_domain1"/>
    <property type="match status" value="1"/>
</dbReference>
<dbReference type="InterPro" id="IPR044746">
    <property type="entry name" value="ABCC_6TM_D1"/>
</dbReference>
<keyword evidence="6" id="KW-0547">Nucleotide-binding</keyword>
<evidence type="ECO:0000256" key="10">
    <source>
        <dbReference type="ARBA" id="ARBA00023136"/>
    </source>
</evidence>
<feature type="transmembrane region" description="Helical" evidence="12">
    <location>
        <begin position="223"/>
        <end position="241"/>
    </location>
</feature>
<evidence type="ECO:0000256" key="3">
    <source>
        <dbReference type="ARBA" id="ARBA00022448"/>
    </source>
</evidence>
<dbReference type="FunFam" id="1.20.1560.10:FF:000002">
    <property type="entry name" value="ABC transporter C family member 5"/>
    <property type="match status" value="1"/>
</dbReference>
<evidence type="ECO:0000256" key="1">
    <source>
        <dbReference type="ARBA" id="ARBA00004141"/>
    </source>
</evidence>
<evidence type="ECO:0000256" key="2">
    <source>
        <dbReference type="ARBA" id="ARBA00009726"/>
    </source>
</evidence>
<keyword evidence="4 12" id="KW-0812">Transmembrane</keyword>
<keyword evidence="5" id="KW-0677">Repeat</keyword>
<comment type="function">
    <text evidence="11">ABC transporter that may affect phytic acid transport and compartmentalization. May function directly or indirectly in removing phytic acid from the cytosol or in vesicle trafficking. Required for phytic acid accumulation in developing seeds. Phytic acid is the primary storage form of phosphorus in cereal grains and other plant seeds.</text>
</comment>
<evidence type="ECO:0000256" key="11">
    <source>
        <dbReference type="ARBA" id="ARBA00057614"/>
    </source>
</evidence>
<comment type="subcellular location">
    <subcellularLocation>
        <location evidence="1">Membrane</location>
        <topology evidence="1">Multi-pass membrane protein</topology>
    </subcellularLocation>
</comment>
<evidence type="ECO:0000256" key="12">
    <source>
        <dbReference type="SAM" id="Phobius"/>
    </source>
</evidence>
<dbReference type="PANTHER" id="PTHR24223:SF165">
    <property type="entry name" value="ABC TRANSPORTER C FAMILY MEMBER 15-RELATED"/>
    <property type="match status" value="1"/>
</dbReference>
<dbReference type="SMART" id="SM00382">
    <property type="entry name" value="AAA"/>
    <property type="match status" value="2"/>
</dbReference>
<name>A0AAQ3L181_9LILI</name>
<dbReference type="PROSITE" id="PS00211">
    <property type="entry name" value="ABC_TRANSPORTER_1"/>
    <property type="match status" value="1"/>
</dbReference>
<dbReference type="InterPro" id="IPR003439">
    <property type="entry name" value="ABC_transporter-like_ATP-bd"/>
</dbReference>
<dbReference type="GO" id="GO:0016020">
    <property type="term" value="C:membrane"/>
    <property type="evidence" value="ECO:0007669"/>
    <property type="project" value="UniProtKB-SubCell"/>
</dbReference>
<sequence>MASNLFRLVFFLLERNVRHCRYIMSVAAETTQLISWIFLLVVVLHLPKTRSLNLSWIIRAWFICSFLQSATCTSLDIYSILKLEKLFLGVEQYTEIIVLLPCILLFVISMRGKTGISCASNSLKEPLLQVQTSKERQAENRRNSPYGNASLPQLVTFSWLNPLFAAGKEKPLELNDVPDIAENDSAEFLSHSFSSCLNNIKDRYGLSTLSIYRAIFMFMWKKAAINASFAVVAAAVSYVGPSLINNFVNFLGGDRKHGLKSGYMLATAFLGAKIVETVFQRQWIFGARQLGMRLRASLISHIYKKGLALSNESRQSHTSGEIINYMSVDIQRITDLVWYQNIIWMLPVQISLAMYVLYTNLGVGALGGLAATTTIMACNIPISRAHKLFQRKIMDAKDQRMKATAEVLRNMKILKLQAWDLQYLHKLEDLRKTEYNWLWMSLRLQAISSFIFWGSPLFISVVTFGTCILAGIPLTAGRVLSALATFRMLQEPIFTLPDLLSVLAQGKVSADRVAKYLQEDEMKSDAVELVPRNETYIDVEIDHGTFSWDQDSKSPTLENIQLKVHRGMKVAICGTVGSGKSSLLSCILGEIPKLGGKVKISGSKAFVSQSPWILSGNVRENIVFGNPFDNEKYEKAIEVCALEKDFELFANGDLTEIGERGINMSGGQKQRIQLARAVYQNADIYLLDDPFSALDAHTGTQLFEDCLMGVLKDKTVVYVTHQVEFLPAADLILVMKNGKILQAGKYDELLRQNIGFEVLVGAHSNAMELILNAETSSKSLAAAEKNIPESSSNIEYDSDAEKTSNTSFQIIQNQESEHDLCKDMPNRGRLTQDEEREKGSISKDVYWSYLTAVRGGAFVPIIVIAHACFQVLLVASNYWMAWASPSSTTTESAVGFKFLLLVYTLLSAGCAVCVLIRSMLLVKAGLLTSQSFFQEMLHCILRAPMSFFDSTPTGRILNRVSMDQSVLDLELPGKLGWCAFSIIQILGTIAVMSQVAWPVFAIFIPVTAICLWYQQYYIPTARELSRVSEIQKSPILHHFGETLSGATTIRAFGQKDRFSNMNLNLVDNHSRPWFHTISAMEWLSFRLNLLSNFVFAFSLILLVNLPEGLLNPSIAGLAVTYGLNLNSQLAAIIWNICNAQNKIISVERILQYSRIPSEAPLVIEGCEPPPNWPQVGTICFKNLEVRYAEHLPSVLKNITCVVPGRKKVGVVGRTGCGKSTLIQALFRIIEPREGTIEIDDIDICKIGLHDLRSRLSIIPQDPIMFEGTVRGNLDPLEEYSDCRIWEVLDKCQLGDLVRQNSKKLNSTVIENGENWSVGQRQLFCLGRALLKRSSILVLDEATASVDSATDGIIQETIREEFRDCTVLTIAHRIHTVIDSDLILVLNEGRVVEYDKPSKLLEREDSSFSMLIKEYSKRSQSFNIGAHRTSNTP</sequence>
<feature type="transmembrane region" description="Helical" evidence="12">
    <location>
        <begin position="336"/>
        <end position="357"/>
    </location>
</feature>
<feature type="domain" description="ABC transporter" evidence="13">
    <location>
        <begin position="1180"/>
        <end position="1412"/>
    </location>
</feature>
<dbReference type="FunFam" id="3.40.50.300:FF:000508">
    <property type="entry name" value="ABC transporter C family member 5"/>
    <property type="match status" value="1"/>
</dbReference>
<gene>
    <name evidence="15" type="ORF">Cni_G25461</name>
</gene>
<evidence type="ECO:0000256" key="5">
    <source>
        <dbReference type="ARBA" id="ARBA00022737"/>
    </source>
</evidence>
<evidence type="ECO:0008006" key="17">
    <source>
        <dbReference type="Google" id="ProtNLM"/>
    </source>
</evidence>
<dbReference type="CDD" id="cd18580">
    <property type="entry name" value="ABC_6TM_ABCC_D2"/>
    <property type="match status" value="1"/>
</dbReference>
<dbReference type="GO" id="GO:0016887">
    <property type="term" value="F:ATP hydrolysis activity"/>
    <property type="evidence" value="ECO:0007669"/>
    <property type="project" value="InterPro"/>
</dbReference>
<dbReference type="InterPro" id="IPR044726">
    <property type="entry name" value="ABCC_6TM_D2"/>
</dbReference>
<evidence type="ECO:0000313" key="15">
    <source>
        <dbReference type="EMBL" id="WOL16673.1"/>
    </source>
</evidence>
<dbReference type="GO" id="GO:0005524">
    <property type="term" value="F:ATP binding"/>
    <property type="evidence" value="ECO:0007669"/>
    <property type="project" value="UniProtKB-KW"/>
</dbReference>
<feature type="transmembrane region" description="Helical" evidence="12">
    <location>
        <begin position="56"/>
        <end position="81"/>
    </location>
</feature>
<protein>
    <recommendedName>
        <fullName evidence="17">ABC transporter C family member 15</fullName>
    </recommendedName>
</protein>
<comment type="similarity">
    <text evidence="2">Belongs to the ABC transporter superfamily. ABCC family. Conjugate transporter (TC 3.A.1.208) subfamily.</text>
</comment>
<feature type="transmembrane region" description="Helical" evidence="12">
    <location>
        <begin position="22"/>
        <end position="44"/>
    </location>
</feature>
<feature type="transmembrane region" description="Helical" evidence="12">
    <location>
        <begin position="261"/>
        <end position="279"/>
    </location>
</feature>
<dbReference type="SUPFAM" id="SSF52540">
    <property type="entry name" value="P-loop containing nucleoside triphosphate hydrolases"/>
    <property type="match status" value="2"/>
</dbReference>
<dbReference type="Proteomes" id="UP001327560">
    <property type="component" value="Chromosome 8"/>
</dbReference>
<dbReference type="GO" id="GO:0140359">
    <property type="term" value="F:ABC-type transporter activity"/>
    <property type="evidence" value="ECO:0007669"/>
    <property type="project" value="InterPro"/>
</dbReference>
<dbReference type="InterPro" id="IPR027417">
    <property type="entry name" value="P-loop_NTPase"/>
</dbReference>
<evidence type="ECO:0000259" key="14">
    <source>
        <dbReference type="PROSITE" id="PS50929"/>
    </source>
</evidence>
<dbReference type="Pfam" id="PF00005">
    <property type="entry name" value="ABC_tran"/>
    <property type="match status" value="2"/>
</dbReference>
<dbReference type="Gene3D" id="3.40.50.300">
    <property type="entry name" value="P-loop containing nucleotide triphosphate hydrolases"/>
    <property type="match status" value="2"/>
</dbReference>
<evidence type="ECO:0000256" key="4">
    <source>
        <dbReference type="ARBA" id="ARBA00022692"/>
    </source>
</evidence>
<dbReference type="EMBL" id="CP136897">
    <property type="protein sequence ID" value="WOL16673.1"/>
    <property type="molecule type" value="Genomic_DNA"/>
</dbReference>
<evidence type="ECO:0000256" key="8">
    <source>
        <dbReference type="ARBA" id="ARBA00022967"/>
    </source>
</evidence>
<dbReference type="PROSITE" id="PS50929">
    <property type="entry name" value="ABC_TM1F"/>
    <property type="match status" value="2"/>
</dbReference>
<dbReference type="Pfam" id="PF00664">
    <property type="entry name" value="ABC_membrane"/>
    <property type="match status" value="2"/>
</dbReference>
<dbReference type="CDD" id="cd03244">
    <property type="entry name" value="ABCC_MRP_domain2"/>
    <property type="match status" value="1"/>
</dbReference>
<keyword evidence="16" id="KW-1185">Reference proteome</keyword>
<dbReference type="FunFam" id="1.20.1560.10:FF:000003">
    <property type="entry name" value="ABC transporter C family member 10"/>
    <property type="match status" value="1"/>
</dbReference>
<dbReference type="InterPro" id="IPR050173">
    <property type="entry name" value="ABC_transporter_C-like"/>
</dbReference>
<dbReference type="SUPFAM" id="SSF90123">
    <property type="entry name" value="ABC transporter transmembrane region"/>
    <property type="match status" value="2"/>
</dbReference>
<feature type="domain" description="ABC transmembrane type-1" evidence="14">
    <location>
        <begin position="861"/>
        <end position="1141"/>
    </location>
</feature>
<proteinExistence type="inferred from homology"/>
<keyword evidence="8" id="KW-1278">Translocase</keyword>
<feature type="transmembrane region" description="Helical" evidence="12">
    <location>
        <begin position="93"/>
        <end position="110"/>
    </location>
</feature>
<evidence type="ECO:0000259" key="13">
    <source>
        <dbReference type="PROSITE" id="PS50893"/>
    </source>
</evidence>
<feature type="transmembrane region" description="Helical" evidence="12">
    <location>
        <begin position="1087"/>
        <end position="1105"/>
    </location>
</feature>
<dbReference type="PANTHER" id="PTHR24223">
    <property type="entry name" value="ATP-BINDING CASSETTE SUB-FAMILY C"/>
    <property type="match status" value="1"/>
</dbReference>
<feature type="transmembrane region" description="Helical" evidence="12">
    <location>
        <begin position="857"/>
        <end position="880"/>
    </location>
</feature>
<dbReference type="FunFam" id="3.40.50.300:FF:000169">
    <property type="entry name" value="ABC transporter C family member 3"/>
    <property type="match status" value="1"/>
</dbReference>
<feature type="transmembrane region" description="Helical" evidence="12">
    <location>
        <begin position="999"/>
        <end position="1018"/>
    </location>
</feature>
<accession>A0AAQ3L181</accession>
<dbReference type="InterPro" id="IPR011527">
    <property type="entry name" value="ABC1_TM_dom"/>
</dbReference>
<reference evidence="15 16" key="1">
    <citation type="submission" date="2023-10" db="EMBL/GenBank/DDBJ databases">
        <title>Chromosome-scale genome assembly provides insights into flower coloration mechanisms of Canna indica.</title>
        <authorList>
            <person name="Li C."/>
        </authorList>
    </citation>
    <scope>NUCLEOTIDE SEQUENCE [LARGE SCALE GENOMIC DNA]</scope>
    <source>
        <tissue evidence="15">Flower</tissue>
    </source>
</reference>
<feature type="transmembrane region" description="Helical" evidence="12">
    <location>
        <begin position="459"/>
        <end position="480"/>
    </location>
</feature>
<dbReference type="InterPro" id="IPR036640">
    <property type="entry name" value="ABC1_TM_sf"/>
</dbReference>
<dbReference type="InterPro" id="IPR003593">
    <property type="entry name" value="AAA+_ATPase"/>
</dbReference>
<dbReference type="Gene3D" id="1.20.1560.10">
    <property type="entry name" value="ABC transporter type 1, transmembrane domain"/>
    <property type="match status" value="2"/>
</dbReference>
<keyword evidence="3" id="KW-0813">Transport</keyword>
<evidence type="ECO:0000256" key="6">
    <source>
        <dbReference type="ARBA" id="ARBA00022741"/>
    </source>
</evidence>
<feature type="transmembrane region" description="Helical" evidence="12">
    <location>
        <begin position="900"/>
        <end position="922"/>
    </location>
</feature>
<keyword evidence="7" id="KW-0067">ATP-binding</keyword>
<feature type="transmembrane region" description="Helical" evidence="12">
    <location>
        <begin position="363"/>
        <end position="382"/>
    </location>
</feature>
<dbReference type="CDD" id="cd18579">
    <property type="entry name" value="ABC_6TM_ABCC_D1"/>
    <property type="match status" value="1"/>
</dbReference>
<evidence type="ECO:0000256" key="9">
    <source>
        <dbReference type="ARBA" id="ARBA00022989"/>
    </source>
</evidence>
<dbReference type="PROSITE" id="PS50893">
    <property type="entry name" value="ABC_TRANSPORTER_2"/>
    <property type="match status" value="2"/>
</dbReference>
<evidence type="ECO:0000256" key="7">
    <source>
        <dbReference type="ARBA" id="ARBA00022840"/>
    </source>
</evidence>
<dbReference type="InterPro" id="IPR017871">
    <property type="entry name" value="ABC_transporter-like_CS"/>
</dbReference>
<organism evidence="15 16">
    <name type="scientific">Canna indica</name>
    <name type="common">Indian-shot</name>
    <dbReference type="NCBI Taxonomy" id="4628"/>
    <lineage>
        <taxon>Eukaryota</taxon>
        <taxon>Viridiplantae</taxon>
        <taxon>Streptophyta</taxon>
        <taxon>Embryophyta</taxon>
        <taxon>Tracheophyta</taxon>
        <taxon>Spermatophyta</taxon>
        <taxon>Magnoliopsida</taxon>
        <taxon>Liliopsida</taxon>
        <taxon>Zingiberales</taxon>
        <taxon>Cannaceae</taxon>
        <taxon>Canna</taxon>
    </lineage>
</organism>